<evidence type="ECO:0000313" key="4">
    <source>
        <dbReference type="Proteomes" id="UP000075502"/>
    </source>
</evidence>
<feature type="transmembrane region" description="Helical" evidence="2">
    <location>
        <begin position="74"/>
        <end position="96"/>
    </location>
</feature>
<dbReference type="AlphaFoldDB" id="A0A150TNJ1"/>
<gene>
    <name evidence="3" type="ORF">BE21_35825</name>
</gene>
<feature type="region of interest" description="Disordered" evidence="1">
    <location>
        <begin position="1"/>
        <end position="25"/>
    </location>
</feature>
<comment type="caution">
    <text evidence="3">The sequence shown here is derived from an EMBL/GenBank/DDBJ whole genome shotgun (WGS) entry which is preliminary data.</text>
</comment>
<dbReference type="EMBL" id="JEME01001734">
    <property type="protein sequence ID" value="KYG06262.1"/>
    <property type="molecule type" value="Genomic_DNA"/>
</dbReference>
<accession>A0A150TNJ1</accession>
<evidence type="ECO:0000313" key="3">
    <source>
        <dbReference type="EMBL" id="KYG06262.1"/>
    </source>
</evidence>
<evidence type="ECO:0000256" key="1">
    <source>
        <dbReference type="SAM" id="MobiDB-lite"/>
    </source>
</evidence>
<proteinExistence type="predicted"/>
<organism evidence="3 4">
    <name type="scientific">Sorangium cellulosum</name>
    <name type="common">Polyangium cellulosum</name>
    <dbReference type="NCBI Taxonomy" id="56"/>
    <lineage>
        <taxon>Bacteria</taxon>
        <taxon>Pseudomonadati</taxon>
        <taxon>Myxococcota</taxon>
        <taxon>Polyangia</taxon>
        <taxon>Polyangiales</taxon>
        <taxon>Polyangiaceae</taxon>
        <taxon>Sorangium</taxon>
    </lineage>
</organism>
<evidence type="ECO:0000256" key="2">
    <source>
        <dbReference type="SAM" id="Phobius"/>
    </source>
</evidence>
<feature type="compositionally biased region" description="Low complexity" evidence="1">
    <location>
        <begin position="7"/>
        <end position="18"/>
    </location>
</feature>
<feature type="transmembrane region" description="Helical" evidence="2">
    <location>
        <begin position="126"/>
        <end position="145"/>
    </location>
</feature>
<name>A0A150TNJ1_SORCE</name>
<protein>
    <submittedName>
        <fullName evidence="3">Uncharacterized protein</fullName>
    </submittedName>
</protein>
<keyword evidence="2" id="KW-0812">Transmembrane</keyword>
<dbReference type="Proteomes" id="UP000075502">
    <property type="component" value="Unassembled WGS sequence"/>
</dbReference>
<sequence>MRRRAIRASPARAGSPPSTGSRHGHMACSRPVIMAFQTQTITTRSSGNLPIALLLLGSGALLWIRAALRTPSALALLPGADGCLTAGIVGVLLALLHGIPYRTALVSLAAPLVLVQVVASELAGSSFLPVLGIELTALGLFGLPLSRLPRRRPAASRPVRSLREAHPSPS</sequence>
<reference evidence="3 4" key="1">
    <citation type="submission" date="2014-02" db="EMBL/GenBank/DDBJ databases">
        <title>The small core and large imbalanced accessory genome model reveals a collaborative survival strategy of Sorangium cellulosum strains in nature.</title>
        <authorList>
            <person name="Han K."/>
            <person name="Peng R."/>
            <person name="Blom J."/>
            <person name="Li Y.-Z."/>
        </authorList>
    </citation>
    <scope>NUCLEOTIDE SEQUENCE [LARGE SCALE GENOMIC DNA]</scope>
    <source>
        <strain evidence="3 4">So0007-03</strain>
    </source>
</reference>
<keyword evidence="2" id="KW-1133">Transmembrane helix</keyword>
<keyword evidence="2" id="KW-0472">Membrane</keyword>
<feature type="transmembrane region" description="Helical" evidence="2">
    <location>
        <begin position="49"/>
        <end position="68"/>
    </location>
</feature>
<feature type="transmembrane region" description="Helical" evidence="2">
    <location>
        <begin position="103"/>
        <end position="120"/>
    </location>
</feature>